<evidence type="ECO:0000313" key="8">
    <source>
        <dbReference type="EMBL" id="MDQ0154880.1"/>
    </source>
</evidence>
<dbReference type="EMBL" id="JAUSTU010000004">
    <property type="protein sequence ID" value="MDQ0154880.1"/>
    <property type="molecule type" value="Genomic_DNA"/>
</dbReference>
<dbReference type="InterPro" id="IPR009075">
    <property type="entry name" value="AcylCo_DH/oxidase_C"/>
</dbReference>
<dbReference type="Pfam" id="PF02771">
    <property type="entry name" value="Acyl-CoA_dh_N"/>
    <property type="match status" value="1"/>
</dbReference>
<dbReference type="PANTHER" id="PTHR43884:SF20">
    <property type="entry name" value="ACYL-COA DEHYDROGENASE FADE28"/>
    <property type="match status" value="1"/>
</dbReference>
<dbReference type="Gene3D" id="1.20.140.10">
    <property type="entry name" value="Butyryl-CoA Dehydrogenase, subunit A, domain 3"/>
    <property type="match status" value="1"/>
</dbReference>
<evidence type="ECO:0000256" key="5">
    <source>
        <dbReference type="ARBA" id="ARBA00023002"/>
    </source>
</evidence>
<feature type="domain" description="Acyl-CoA dehydrogenase/oxidase N-terminal" evidence="7">
    <location>
        <begin position="6"/>
        <end position="83"/>
    </location>
</feature>
<dbReference type="SUPFAM" id="SSF56645">
    <property type="entry name" value="Acyl-CoA dehydrogenase NM domain-like"/>
    <property type="match status" value="1"/>
</dbReference>
<dbReference type="InterPro" id="IPR009100">
    <property type="entry name" value="AcylCoA_DH/oxidase_NM_dom_sf"/>
</dbReference>
<keyword evidence="5" id="KW-0560">Oxidoreductase</keyword>
<dbReference type="PANTHER" id="PTHR43884">
    <property type="entry name" value="ACYL-COA DEHYDROGENASE"/>
    <property type="match status" value="1"/>
</dbReference>
<evidence type="ECO:0000256" key="1">
    <source>
        <dbReference type="ARBA" id="ARBA00001974"/>
    </source>
</evidence>
<dbReference type="InterPro" id="IPR037069">
    <property type="entry name" value="AcylCoA_DH/ox_N_sf"/>
</dbReference>
<protein>
    <submittedName>
        <fullName evidence="8">Alkylation response protein AidB-like acyl-CoA dehydrogenase</fullName>
    </submittedName>
</protein>
<accession>A0ABT9V1Q1</accession>
<proteinExistence type="inferred from homology"/>
<comment type="caution">
    <text evidence="8">The sequence shown here is derived from an EMBL/GenBank/DDBJ whole genome shotgun (WGS) entry which is preliminary data.</text>
</comment>
<name>A0ABT9V1Q1_9BACL</name>
<gene>
    <name evidence="8" type="ORF">J2S07_001184</name>
</gene>
<dbReference type="CDD" id="cd00567">
    <property type="entry name" value="ACAD"/>
    <property type="match status" value="1"/>
</dbReference>
<dbReference type="RefSeq" id="WP_307149463.1">
    <property type="nucleotide sequence ID" value="NZ_JAUSTU010000004.1"/>
</dbReference>
<evidence type="ECO:0000313" key="9">
    <source>
        <dbReference type="Proteomes" id="UP001231362"/>
    </source>
</evidence>
<evidence type="ECO:0000256" key="4">
    <source>
        <dbReference type="ARBA" id="ARBA00022827"/>
    </source>
</evidence>
<dbReference type="Proteomes" id="UP001231362">
    <property type="component" value="Unassembled WGS sequence"/>
</dbReference>
<comment type="similarity">
    <text evidence="2">Belongs to the acyl-CoA dehydrogenase family.</text>
</comment>
<dbReference type="InterPro" id="IPR013786">
    <property type="entry name" value="AcylCoA_DH/ox_N"/>
</dbReference>
<dbReference type="Pfam" id="PF00441">
    <property type="entry name" value="Acyl-CoA_dh_1"/>
    <property type="match status" value="1"/>
</dbReference>
<evidence type="ECO:0000256" key="3">
    <source>
        <dbReference type="ARBA" id="ARBA00022630"/>
    </source>
</evidence>
<keyword evidence="9" id="KW-1185">Reference proteome</keyword>
<feature type="domain" description="Acyl-CoA dehydrogenase/oxidase C-terminal" evidence="6">
    <location>
        <begin position="217"/>
        <end position="364"/>
    </location>
</feature>
<evidence type="ECO:0000256" key="2">
    <source>
        <dbReference type="ARBA" id="ARBA00009347"/>
    </source>
</evidence>
<evidence type="ECO:0000259" key="7">
    <source>
        <dbReference type="Pfam" id="PF02771"/>
    </source>
</evidence>
<dbReference type="InterPro" id="IPR036250">
    <property type="entry name" value="AcylCo_DH-like_C"/>
</dbReference>
<dbReference type="SUPFAM" id="SSF47203">
    <property type="entry name" value="Acyl-CoA dehydrogenase C-terminal domain-like"/>
    <property type="match status" value="1"/>
</dbReference>
<evidence type="ECO:0000259" key="6">
    <source>
        <dbReference type="Pfam" id="PF00441"/>
    </source>
</evidence>
<dbReference type="Gene3D" id="1.10.540.10">
    <property type="entry name" value="Acyl-CoA dehydrogenase/oxidase, N-terminal domain"/>
    <property type="match status" value="1"/>
</dbReference>
<organism evidence="8 9">
    <name type="scientific">Anoxybacillus andreesenii</name>
    <dbReference type="NCBI Taxonomy" id="1325932"/>
    <lineage>
        <taxon>Bacteria</taxon>
        <taxon>Bacillati</taxon>
        <taxon>Bacillota</taxon>
        <taxon>Bacilli</taxon>
        <taxon>Bacillales</taxon>
        <taxon>Anoxybacillaceae</taxon>
        <taxon>Anoxybacillus</taxon>
    </lineage>
</organism>
<keyword evidence="4" id="KW-0274">FAD</keyword>
<keyword evidence="3" id="KW-0285">Flavoprotein</keyword>
<comment type="cofactor">
    <cofactor evidence="1">
        <name>FAD</name>
        <dbReference type="ChEBI" id="CHEBI:57692"/>
    </cofactor>
</comment>
<reference evidence="8 9" key="1">
    <citation type="submission" date="2023-07" db="EMBL/GenBank/DDBJ databases">
        <title>Genomic Encyclopedia of Type Strains, Phase IV (KMG-IV): sequencing the most valuable type-strain genomes for metagenomic binning, comparative biology and taxonomic classification.</title>
        <authorList>
            <person name="Goeker M."/>
        </authorList>
    </citation>
    <scope>NUCLEOTIDE SEQUENCE [LARGE SCALE GENOMIC DNA]</scope>
    <source>
        <strain evidence="8 9">DSM 23948</strain>
    </source>
</reference>
<sequence length="385" mass="42560">MFFGFNDEEKMLRRSVRDMFKNKNTPEHVRAFMKEQTIPPGLHKLLADQGLLGIIDLNGSQDRKGMVNAILVAQEAGRFLLTYPLLESMVGLAALKTCSKQAEVASEIESGEKVLTVAWTSVDAKARRSENGYVIDGTLREVPFAKDADVILANVRILGMGQTPNEEETLVLIDPKNPNLVIRDANSMDLTYPLYEVSLLNYPLNESAVVNRMGMGAGHQLMEQMLKIGALLLSAEIVGCAERTLYDTVEYTKQRKQFGKLIGSFQALKHMAADMYLKVESGKSAIEYAAWAVDTDNEDADLAISIAKSYTSSNGVQVCGDAIQMHGGIGYTWENDMHLFFKRARRSAAVLGDSYYHRENIAKVAIDGIEGKREVGSKKPIVVEV</sequence>